<evidence type="ECO:0000313" key="1">
    <source>
        <dbReference type="EMBL" id="KAH8000699.1"/>
    </source>
</evidence>
<dbReference type="Proteomes" id="UP000827872">
    <property type="component" value="Linkage Group LG05"/>
</dbReference>
<comment type="caution">
    <text evidence="1">The sequence shown here is derived from an EMBL/GenBank/DDBJ whole genome shotgun (WGS) entry which is preliminary data.</text>
</comment>
<sequence length="70" mass="7779">MFRAGFLTLYGNESKNYDDASSKLKDLAHSLEVYNEFHKLDRLLMKAARSMLSAGAKDSTAQAGENIISH</sequence>
<protein>
    <submittedName>
        <fullName evidence="1">Uncharacterized protein</fullName>
    </submittedName>
</protein>
<accession>A0ACB8F6C3</accession>
<reference evidence="1" key="1">
    <citation type="submission" date="2021-08" db="EMBL/GenBank/DDBJ databases">
        <title>The first chromosome-level gecko genome reveals the dynamic sex chromosomes of Neotropical dwarf geckos (Sphaerodactylidae: Sphaerodactylus).</title>
        <authorList>
            <person name="Pinto B.J."/>
            <person name="Keating S.E."/>
            <person name="Gamble T."/>
        </authorList>
    </citation>
    <scope>NUCLEOTIDE SEQUENCE</scope>
    <source>
        <strain evidence="1">TG3544</strain>
    </source>
</reference>
<dbReference type="EMBL" id="CM037618">
    <property type="protein sequence ID" value="KAH8000699.1"/>
    <property type="molecule type" value="Genomic_DNA"/>
</dbReference>
<evidence type="ECO:0000313" key="2">
    <source>
        <dbReference type="Proteomes" id="UP000827872"/>
    </source>
</evidence>
<name>A0ACB8F6C3_9SAUR</name>
<proteinExistence type="predicted"/>
<organism evidence="1 2">
    <name type="scientific">Sphaerodactylus townsendi</name>
    <dbReference type="NCBI Taxonomy" id="933632"/>
    <lineage>
        <taxon>Eukaryota</taxon>
        <taxon>Metazoa</taxon>
        <taxon>Chordata</taxon>
        <taxon>Craniata</taxon>
        <taxon>Vertebrata</taxon>
        <taxon>Euteleostomi</taxon>
        <taxon>Lepidosauria</taxon>
        <taxon>Squamata</taxon>
        <taxon>Bifurcata</taxon>
        <taxon>Gekkota</taxon>
        <taxon>Sphaerodactylidae</taxon>
        <taxon>Sphaerodactylus</taxon>
    </lineage>
</organism>
<gene>
    <name evidence="1" type="ORF">K3G42_027726</name>
</gene>
<keyword evidence="2" id="KW-1185">Reference proteome</keyword>